<keyword evidence="2" id="KW-1003">Cell membrane</keyword>
<dbReference type="EMBL" id="WLYK01000001">
    <property type="protein sequence ID" value="MTD13043.1"/>
    <property type="molecule type" value="Genomic_DNA"/>
</dbReference>
<dbReference type="RefSeq" id="WP_154766994.1">
    <property type="nucleotide sequence ID" value="NZ_WLYK01000001.1"/>
</dbReference>
<protein>
    <submittedName>
        <fullName evidence="8">DUF202 domain-containing protein</fullName>
    </submittedName>
</protein>
<dbReference type="InterPro" id="IPR003807">
    <property type="entry name" value="DUF202"/>
</dbReference>
<dbReference type="Pfam" id="PF02656">
    <property type="entry name" value="DUF202"/>
    <property type="match status" value="1"/>
</dbReference>
<evidence type="ECO:0000256" key="3">
    <source>
        <dbReference type="ARBA" id="ARBA00022692"/>
    </source>
</evidence>
<evidence type="ECO:0000256" key="5">
    <source>
        <dbReference type="ARBA" id="ARBA00023136"/>
    </source>
</evidence>
<dbReference type="PANTHER" id="PTHR34187">
    <property type="entry name" value="FGR18P"/>
    <property type="match status" value="1"/>
</dbReference>
<evidence type="ECO:0000313" key="9">
    <source>
        <dbReference type="Proteomes" id="UP000460221"/>
    </source>
</evidence>
<dbReference type="InterPro" id="IPR052053">
    <property type="entry name" value="IM_YidH-like"/>
</dbReference>
<evidence type="ECO:0000313" key="8">
    <source>
        <dbReference type="EMBL" id="MTD13043.1"/>
    </source>
</evidence>
<dbReference type="GO" id="GO:0005886">
    <property type="term" value="C:plasma membrane"/>
    <property type="evidence" value="ECO:0007669"/>
    <property type="project" value="UniProtKB-SubCell"/>
</dbReference>
<dbReference type="Proteomes" id="UP000460221">
    <property type="component" value="Unassembled WGS sequence"/>
</dbReference>
<evidence type="ECO:0000256" key="6">
    <source>
        <dbReference type="SAM" id="Phobius"/>
    </source>
</evidence>
<gene>
    <name evidence="8" type="ORF">GIS00_03665</name>
</gene>
<feature type="transmembrane region" description="Helical" evidence="6">
    <location>
        <begin position="108"/>
        <end position="128"/>
    </location>
</feature>
<dbReference type="PANTHER" id="PTHR34187:SF2">
    <property type="entry name" value="DUF202 DOMAIN-CONTAINING PROTEIN"/>
    <property type="match status" value="1"/>
</dbReference>
<feature type="transmembrane region" description="Helical" evidence="6">
    <location>
        <begin position="38"/>
        <end position="58"/>
    </location>
</feature>
<reference evidence="8 9" key="1">
    <citation type="submission" date="2019-11" db="EMBL/GenBank/DDBJ databases">
        <authorList>
            <person name="Jiang L.-Q."/>
        </authorList>
    </citation>
    <scope>NUCLEOTIDE SEQUENCE [LARGE SCALE GENOMIC DNA]</scope>
    <source>
        <strain evidence="8 9">YIM 132087</strain>
    </source>
</reference>
<feature type="domain" description="DUF202" evidence="7">
    <location>
        <begin position="29"/>
        <end position="95"/>
    </location>
</feature>
<keyword evidence="5 6" id="KW-0472">Membrane</keyword>
<sequence length="129" mass="13655">MTDQSEPPAAPDRRWPRSVFGVGEEPDARFTFANERTFLAWIRTSLALVGAAVALDALKVPADATVRIILVVLLATAGAVLPITALLRWARSERALRLSRPLPSSAALPLLVVVLIAAGILVLLAGILG</sequence>
<name>A0A7K1FIE9_9ACTN</name>
<evidence type="ECO:0000256" key="1">
    <source>
        <dbReference type="ARBA" id="ARBA00004651"/>
    </source>
</evidence>
<dbReference type="AlphaFoldDB" id="A0A7K1FIE9"/>
<comment type="caution">
    <text evidence="8">The sequence shown here is derived from an EMBL/GenBank/DDBJ whole genome shotgun (WGS) entry which is preliminary data.</text>
</comment>
<evidence type="ECO:0000256" key="4">
    <source>
        <dbReference type="ARBA" id="ARBA00022989"/>
    </source>
</evidence>
<evidence type="ECO:0000256" key="2">
    <source>
        <dbReference type="ARBA" id="ARBA00022475"/>
    </source>
</evidence>
<evidence type="ECO:0000259" key="7">
    <source>
        <dbReference type="Pfam" id="PF02656"/>
    </source>
</evidence>
<keyword evidence="4 6" id="KW-1133">Transmembrane helix</keyword>
<organism evidence="8 9">
    <name type="scientific">Nakamurella alba</name>
    <dbReference type="NCBI Taxonomy" id="2665158"/>
    <lineage>
        <taxon>Bacteria</taxon>
        <taxon>Bacillati</taxon>
        <taxon>Actinomycetota</taxon>
        <taxon>Actinomycetes</taxon>
        <taxon>Nakamurellales</taxon>
        <taxon>Nakamurellaceae</taxon>
        <taxon>Nakamurella</taxon>
    </lineage>
</organism>
<comment type="subcellular location">
    <subcellularLocation>
        <location evidence="1">Cell membrane</location>
        <topology evidence="1">Multi-pass membrane protein</topology>
    </subcellularLocation>
</comment>
<accession>A0A7K1FIE9</accession>
<proteinExistence type="predicted"/>
<keyword evidence="9" id="KW-1185">Reference proteome</keyword>
<feature type="transmembrane region" description="Helical" evidence="6">
    <location>
        <begin position="64"/>
        <end position="87"/>
    </location>
</feature>
<keyword evidence="3 6" id="KW-0812">Transmembrane</keyword>